<proteinExistence type="inferred from homology"/>
<sequence length="114" mass="12209">MKIHRLLILLAALIAVHRVESACFLNAPPTGKTGNVCEYKGVQYKPGTFRIEEDCLGCTCNSDGSMGCCVYGVHAGVFHIPTGCKISLHDDGCNGHLVKIDDETQPCDSPFVVG</sequence>
<evidence type="ECO:0000256" key="3">
    <source>
        <dbReference type="ARBA" id="ARBA00022525"/>
    </source>
</evidence>
<dbReference type="AlphaFoldDB" id="A0ABD3UTI5"/>
<dbReference type="PANTHER" id="PTHR10500">
    <property type="entry name" value="BETA-MICROSEMINOPROTEIN"/>
    <property type="match status" value="1"/>
</dbReference>
<organism evidence="6 7">
    <name type="scientific">Sinanodonta woodiana</name>
    <name type="common">Chinese pond mussel</name>
    <name type="synonym">Anodonta woodiana</name>
    <dbReference type="NCBI Taxonomy" id="1069815"/>
    <lineage>
        <taxon>Eukaryota</taxon>
        <taxon>Metazoa</taxon>
        <taxon>Spiralia</taxon>
        <taxon>Lophotrochozoa</taxon>
        <taxon>Mollusca</taxon>
        <taxon>Bivalvia</taxon>
        <taxon>Autobranchia</taxon>
        <taxon>Heteroconchia</taxon>
        <taxon>Palaeoheterodonta</taxon>
        <taxon>Unionida</taxon>
        <taxon>Unionoidea</taxon>
        <taxon>Unionidae</taxon>
        <taxon>Unioninae</taxon>
        <taxon>Sinanodonta</taxon>
    </lineage>
</organism>
<evidence type="ECO:0008006" key="8">
    <source>
        <dbReference type="Google" id="ProtNLM"/>
    </source>
</evidence>
<dbReference type="PANTHER" id="PTHR10500:SF0">
    <property type="entry name" value="SCO-SPONDIN-LIKE"/>
    <property type="match status" value="1"/>
</dbReference>
<feature type="chain" id="PRO_5044874982" description="Beta-microseminoprotein-like" evidence="5">
    <location>
        <begin position="22"/>
        <end position="114"/>
    </location>
</feature>
<dbReference type="Proteomes" id="UP001634394">
    <property type="component" value="Unassembled WGS sequence"/>
</dbReference>
<reference evidence="6 7" key="1">
    <citation type="submission" date="2024-11" db="EMBL/GenBank/DDBJ databases">
        <title>Chromosome-level genome assembly of the freshwater bivalve Anodonta woodiana.</title>
        <authorList>
            <person name="Chen X."/>
        </authorList>
    </citation>
    <scope>NUCLEOTIDE SEQUENCE [LARGE SCALE GENOMIC DNA]</scope>
    <source>
        <strain evidence="6">MN2024</strain>
        <tissue evidence="6">Gills</tissue>
    </source>
</reference>
<dbReference type="EMBL" id="JBJQND010000015">
    <property type="protein sequence ID" value="KAL3852390.1"/>
    <property type="molecule type" value="Genomic_DNA"/>
</dbReference>
<comment type="similarity">
    <text evidence="2">Belongs to the beta-microseminoprotein family.</text>
</comment>
<gene>
    <name evidence="6" type="ORF">ACJMK2_016041</name>
</gene>
<evidence type="ECO:0000256" key="2">
    <source>
        <dbReference type="ARBA" id="ARBA00010352"/>
    </source>
</evidence>
<dbReference type="GO" id="GO:0005576">
    <property type="term" value="C:extracellular region"/>
    <property type="evidence" value="ECO:0007669"/>
    <property type="project" value="UniProtKB-SubCell"/>
</dbReference>
<name>A0ABD3UTI5_SINWO</name>
<dbReference type="Gene3D" id="2.60.40.1900">
    <property type="entry name" value="Beta-microseminoprotein (PSP94) domain"/>
    <property type="match status" value="1"/>
</dbReference>
<feature type="signal peptide" evidence="5">
    <location>
        <begin position="1"/>
        <end position="21"/>
    </location>
</feature>
<evidence type="ECO:0000256" key="1">
    <source>
        <dbReference type="ARBA" id="ARBA00004613"/>
    </source>
</evidence>
<keyword evidence="5" id="KW-0732">Signal</keyword>
<comment type="caution">
    <text evidence="6">The sequence shown here is derived from an EMBL/GenBank/DDBJ whole genome shotgun (WGS) entry which is preliminary data.</text>
</comment>
<dbReference type="InterPro" id="IPR008735">
    <property type="entry name" value="PSP94"/>
</dbReference>
<comment type="subcellular location">
    <subcellularLocation>
        <location evidence="1">Secreted</location>
    </subcellularLocation>
</comment>
<evidence type="ECO:0000313" key="7">
    <source>
        <dbReference type="Proteomes" id="UP001634394"/>
    </source>
</evidence>
<evidence type="ECO:0000313" key="6">
    <source>
        <dbReference type="EMBL" id="KAL3852390.1"/>
    </source>
</evidence>
<accession>A0ABD3UTI5</accession>
<evidence type="ECO:0000256" key="5">
    <source>
        <dbReference type="SAM" id="SignalP"/>
    </source>
</evidence>
<keyword evidence="4" id="KW-1015">Disulfide bond</keyword>
<protein>
    <recommendedName>
        <fullName evidence="8">Beta-microseminoprotein-like</fullName>
    </recommendedName>
</protein>
<evidence type="ECO:0000256" key="4">
    <source>
        <dbReference type="ARBA" id="ARBA00023157"/>
    </source>
</evidence>
<keyword evidence="3" id="KW-0964">Secreted</keyword>
<keyword evidence="7" id="KW-1185">Reference proteome</keyword>